<dbReference type="CDD" id="cd00118">
    <property type="entry name" value="LysM"/>
    <property type="match status" value="1"/>
</dbReference>
<reference evidence="4 5" key="1">
    <citation type="submission" date="2020-08" db="EMBL/GenBank/DDBJ databases">
        <title>Sequencing the genomes of 1000 actinobacteria strains.</title>
        <authorList>
            <person name="Klenk H.-P."/>
        </authorList>
    </citation>
    <scope>NUCLEOTIDE SEQUENCE [LARGE SCALE GENOMIC DNA]</scope>
    <source>
        <strain evidence="4 5">DSM 21065</strain>
    </source>
</reference>
<feature type="chain" id="PRO_5038928584" evidence="2">
    <location>
        <begin position="30"/>
        <end position="165"/>
    </location>
</feature>
<feature type="region of interest" description="Disordered" evidence="1">
    <location>
        <begin position="39"/>
        <end position="64"/>
    </location>
</feature>
<dbReference type="Gene3D" id="3.10.350.10">
    <property type="entry name" value="LysM domain"/>
    <property type="match status" value="1"/>
</dbReference>
<dbReference type="SUPFAM" id="SSF54106">
    <property type="entry name" value="LysM domain"/>
    <property type="match status" value="1"/>
</dbReference>
<feature type="compositionally biased region" description="Pro residues" evidence="1">
    <location>
        <begin position="45"/>
        <end position="59"/>
    </location>
</feature>
<dbReference type="InterPro" id="IPR018392">
    <property type="entry name" value="LysM"/>
</dbReference>
<dbReference type="AlphaFoldDB" id="A0A7W9E365"/>
<evidence type="ECO:0000256" key="1">
    <source>
        <dbReference type="SAM" id="MobiDB-lite"/>
    </source>
</evidence>
<sequence>MRTLSHRWAHRAGVTSAAMVLLVVLAGCAGTPTPAVTVTFTPTATPSPSPTPTPTPTPEPVITEEPALIPNPEVPDLVPNAEPVPLPQGPAVDLGSAPGARGPAVANAAGALVTYTVVEGDAFFDIAQRFNIPVQMMLTMNPSVPGLGERIYLQQIINLDWTTTR</sequence>
<evidence type="ECO:0000313" key="4">
    <source>
        <dbReference type="EMBL" id="MBB5640044.1"/>
    </source>
</evidence>
<keyword evidence="2" id="KW-0732">Signal</keyword>
<dbReference type="EMBL" id="JACHBQ010000001">
    <property type="protein sequence ID" value="MBB5640044.1"/>
    <property type="molecule type" value="Genomic_DNA"/>
</dbReference>
<accession>A0A7W9E365</accession>
<dbReference type="PROSITE" id="PS51782">
    <property type="entry name" value="LYSM"/>
    <property type="match status" value="1"/>
</dbReference>
<proteinExistence type="predicted"/>
<dbReference type="InterPro" id="IPR036779">
    <property type="entry name" value="LysM_dom_sf"/>
</dbReference>
<dbReference type="RefSeq" id="WP_152602182.1">
    <property type="nucleotide sequence ID" value="NZ_JACHBQ010000001.1"/>
</dbReference>
<evidence type="ECO:0000256" key="2">
    <source>
        <dbReference type="SAM" id="SignalP"/>
    </source>
</evidence>
<organism evidence="4 5">
    <name type="scientific">Cryobacterium roopkundense</name>
    <dbReference type="NCBI Taxonomy" id="1001240"/>
    <lineage>
        <taxon>Bacteria</taxon>
        <taxon>Bacillati</taxon>
        <taxon>Actinomycetota</taxon>
        <taxon>Actinomycetes</taxon>
        <taxon>Micrococcales</taxon>
        <taxon>Microbacteriaceae</taxon>
        <taxon>Cryobacterium</taxon>
    </lineage>
</organism>
<comment type="caution">
    <text evidence="4">The sequence shown here is derived from an EMBL/GenBank/DDBJ whole genome shotgun (WGS) entry which is preliminary data.</text>
</comment>
<evidence type="ECO:0000313" key="5">
    <source>
        <dbReference type="Proteomes" id="UP000561726"/>
    </source>
</evidence>
<gene>
    <name evidence="4" type="ORF">BJ997_000592</name>
</gene>
<feature type="signal peptide" evidence="2">
    <location>
        <begin position="1"/>
        <end position="29"/>
    </location>
</feature>
<name>A0A7W9E365_9MICO</name>
<dbReference type="PROSITE" id="PS51257">
    <property type="entry name" value="PROKAR_LIPOPROTEIN"/>
    <property type="match status" value="1"/>
</dbReference>
<protein>
    <submittedName>
        <fullName evidence="4">LysM repeat protein</fullName>
    </submittedName>
</protein>
<dbReference type="Proteomes" id="UP000561726">
    <property type="component" value="Unassembled WGS sequence"/>
</dbReference>
<dbReference type="OrthoDB" id="5123816at2"/>
<evidence type="ECO:0000259" key="3">
    <source>
        <dbReference type="PROSITE" id="PS51782"/>
    </source>
</evidence>
<dbReference type="Pfam" id="PF01476">
    <property type="entry name" value="LysM"/>
    <property type="match status" value="1"/>
</dbReference>
<feature type="domain" description="LysM" evidence="3">
    <location>
        <begin position="113"/>
        <end position="159"/>
    </location>
</feature>